<gene>
    <name evidence="2" type="ORF">CN398_09235</name>
    <name evidence="1" type="ORF">FLM80_17975</name>
</gene>
<dbReference type="EMBL" id="NTUS01000026">
    <property type="protein sequence ID" value="PFB07910.1"/>
    <property type="molecule type" value="Genomic_DNA"/>
</dbReference>
<protein>
    <submittedName>
        <fullName evidence="2">Uncharacterized protein</fullName>
    </submittedName>
</protein>
<dbReference type="RefSeq" id="WP_001038517.1">
    <property type="nucleotide sequence ID" value="NZ_CAKJXA010000023.1"/>
</dbReference>
<reference evidence="1" key="2">
    <citation type="submission" date="2019-07" db="EMBL/GenBank/DDBJ databases">
        <title>Draft Genome Sequence of Bacillus thuringiensis Strain S906, an Isolate Toxic for Coleopteran and Lepidopteran.</title>
        <authorList>
            <person name="Grynberg P."/>
            <person name="Martins E.S."/>
            <person name="Queiroz P.R."/>
            <person name="Togawa R.C."/>
            <person name="Martins N.F."/>
            <person name="Praca L.B."/>
            <person name="Fiuza V."/>
            <person name="Ramos F."/>
            <person name="Silva E."/>
            <person name="Monnerat R.G."/>
        </authorList>
    </citation>
    <scope>NUCLEOTIDE SEQUENCE</scope>
    <source>
        <strain evidence="1">S906</strain>
    </source>
</reference>
<accession>A0A9X6VC01</accession>
<organism evidence="2 3">
    <name type="scientific">Bacillus thuringiensis</name>
    <dbReference type="NCBI Taxonomy" id="1428"/>
    <lineage>
        <taxon>Bacteria</taxon>
        <taxon>Bacillati</taxon>
        <taxon>Bacillota</taxon>
        <taxon>Bacilli</taxon>
        <taxon>Bacillales</taxon>
        <taxon>Bacillaceae</taxon>
        <taxon>Bacillus</taxon>
        <taxon>Bacillus cereus group</taxon>
    </lineage>
</organism>
<proteinExistence type="predicted"/>
<sequence>MNKMMVIENEKQIRDSKTENIPFFLSKDPNCEVVQIPTALHTQQLLTENKRLFSKLRRR</sequence>
<dbReference type="AlphaFoldDB" id="A0A9X6VC01"/>
<dbReference type="EMBL" id="VIGY01000019">
    <property type="protein sequence ID" value="MDN7078929.1"/>
    <property type="molecule type" value="Genomic_DNA"/>
</dbReference>
<dbReference type="Proteomes" id="UP000220397">
    <property type="component" value="Unassembled WGS sequence"/>
</dbReference>
<reference evidence="2 3" key="1">
    <citation type="submission" date="2017-09" db="EMBL/GenBank/DDBJ databases">
        <title>Large-scale bioinformatics analysis of Bacillus genomes uncovers conserved roles of natural products in bacterial physiology.</title>
        <authorList>
            <consortium name="Agbiome Team Llc"/>
            <person name="Bleich R.M."/>
            <person name="Kirk G.J."/>
            <person name="Santa Maria K.C."/>
            <person name="Allen S.E."/>
            <person name="Farag S."/>
            <person name="Shank E.A."/>
            <person name="Bowers A."/>
        </authorList>
    </citation>
    <scope>NUCLEOTIDE SEQUENCE [LARGE SCALE GENOMIC DNA]</scope>
    <source>
        <strain evidence="2 3">AFS015413</strain>
    </source>
</reference>
<evidence type="ECO:0000313" key="2">
    <source>
        <dbReference type="EMBL" id="PFB07910.1"/>
    </source>
</evidence>
<comment type="caution">
    <text evidence="2">The sequence shown here is derived from an EMBL/GenBank/DDBJ whole genome shotgun (WGS) entry which is preliminary data.</text>
</comment>
<evidence type="ECO:0000313" key="1">
    <source>
        <dbReference type="EMBL" id="MDN7078929.1"/>
    </source>
</evidence>
<evidence type="ECO:0000313" key="3">
    <source>
        <dbReference type="Proteomes" id="UP000220397"/>
    </source>
</evidence>
<name>A0A9X6VC01_BACTU</name>
<dbReference type="Proteomes" id="UP001168357">
    <property type="component" value="Unassembled WGS sequence"/>
</dbReference>